<dbReference type="EMBL" id="JACHXV010000004">
    <property type="protein sequence ID" value="MBB3173568.1"/>
    <property type="molecule type" value="Genomic_DNA"/>
</dbReference>
<protein>
    <submittedName>
        <fullName evidence="2">Uncharacterized protein</fullName>
    </submittedName>
</protein>
<sequence>MEQELEYRGIRYVVGPQQGEIRRWAIYPDGAPKGGTASGVARTTRARGAFKEAVNNACAAIDEWLGRGADPVGCD</sequence>
<organism evidence="2 4">
    <name type="scientific">Endobacter medicaginis</name>
    <dbReference type="NCBI Taxonomy" id="1181271"/>
    <lineage>
        <taxon>Bacteria</taxon>
        <taxon>Pseudomonadati</taxon>
        <taxon>Pseudomonadota</taxon>
        <taxon>Alphaproteobacteria</taxon>
        <taxon>Acetobacterales</taxon>
        <taxon>Acetobacteraceae</taxon>
        <taxon>Endobacter</taxon>
    </lineage>
</organism>
<dbReference type="RefSeq" id="WP_176622651.1">
    <property type="nucleotide sequence ID" value="NZ_JABXXQ010000061.1"/>
</dbReference>
<reference evidence="2 4" key="1">
    <citation type="submission" date="2020-06" db="EMBL/GenBank/DDBJ databases">
        <title>Description of novel acetic acid bacteria.</title>
        <authorList>
            <person name="Sombolestani A."/>
        </authorList>
    </citation>
    <scope>NUCLEOTIDE SEQUENCE [LARGE SCALE GENOMIC DNA]</scope>
    <source>
        <strain evidence="2 4">LMG 26838</strain>
    </source>
</reference>
<evidence type="ECO:0000313" key="4">
    <source>
        <dbReference type="Proteomes" id="UP000565205"/>
    </source>
</evidence>
<reference evidence="1 3" key="2">
    <citation type="submission" date="2020-08" db="EMBL/GenBank/DDBJ databases">
        <title>Genomic Encyclopedia of Type Strains, Phase III (KMG-III): the genomes of soil and plant-associated and newly described type strains.</title>
        <authorList>
            <person name="Whitman W."/>
        </authorList>
    </citation>
    <scope>NUCLEOTIDE SEQUENCE [LARGE SCALE GENOMIC DNA]</scope>
    <source>
        <strain evidence="1 3">CECT 8088</strain>
    </source>
</reference>
<name>A0A850NNW3_9PROT</name>
<dbReference type="Proteomes" id="UP000565205">
    <property type="component" value="Unassembled WGS sequence"/>
</dbReference>
<comment type="caution">
    <text evidence="2">The sequence shown here is derived from an EMBL/GenBank/DDBJ whole genome shotgun (WGS) entry which is preliminary data.</text>
</comment>
<evidence type="ECO:0000313" key="2">
    <source>
        <dbReference type="EMBL" id="NVN29720.1"/>
    </source>
</evidence>
<evidence type="ECO:0000313" key="3">
    <source>
        <dbReference type="Proteomes" id="UP000557688"/>
    </source>
</evidence>
<gene>
    <name evidence="1" type="ORF">FHR90_001391</name>
    <name evidence="2" type="ORF">HUK83_05130</name>
</gene>
<proteinExistence type="predicted"/>
<keyword evidence="3" id="KW-1185">Reference proteome</keyword>
<evidence type="ECO:0000313" key="1">
    <source>
        <dbReference type="EMBL" id="MBB3173568.1"/>
    </source>
</evidence>
<accession>A0A850NNW3</accession>
<dbReference type="EMBL" id="JABXXQ010000061">
    <property type="protein sequence ID" value="NVN29720.1"/>
    <property type="molecule type" value="Genomic_DNA"/>
</dbReference>
<dbReference type="AlphaFoldDB" id="A0A850NNW3"/>
<dbReference type="Proteomes" id="UP000557688">
    <property type="component" value="Unassembled WGS sequence"/>
</dbReference>